<dbReference type="EMBL" id="CP104013">
    <property type="protein sequence ID" value="UYP46654.1"/>
    <property type="molecule type" value="Genomic_DNA"/>
</dbReference>
<gene>
    <name evidence="2" type="ORF">NEF87_002939</name>
</gene>
<evidence type="ECO:0000313" key="3">
    <source>
        <dbReference type="Proteomes" id="UP001208689"/>
    </source>
</evidence>
<reference evidence="2" key="1">
    <citation type="submission" date="2022-09" db="EMBL/GenBank/DDBJ databases">
        <title>Actin cytoskeleton and complex cell architecture in an #Asgard archaeon.</title>
        <authorList>
            <person name="Ponce Toledo R.I."/>
            <person name="Schleper C."/>
            <person name="Rodrigues Oliveira T."/>
            <person name="Wollweber F."/>
            <person name="Xu J."/>
            <person name="Rittmann S."/>
            <person name="Klingl A."/>
            <person name="Pilhofer M."/>
        </authorList>
    </citation>
    <scope>NUCLEOTIDE SEQUENCE</scope>
    <source>
        <strain evidence="2">B-35</strain>
    </source>
</reference>
<dbReference type="InterPro" id="IPR012340">
    <property type="entry name" value="NA-bd_OB-fold"/>
</dbReference>
<dbReference type="Gene3D" id="2.40.50.140">
    <property type="entry name" value="Nucleic acid-binding proteins"/>
    <property type="match status" value="1"/>
</dbReference>
<dbReference type="PANTHER" id="PTHR40734">
    <property type="entry name" value="TRNA-SPECIFIC ADENOSINE DEAMINASE-RELATED"/>
    <property type="match status" value="1"/>
</dbReference>
<dbReference type="SUPFAM" id="SSF160975">
    <property type="entry name" value="AF1531-like"/>
    <property type="match status" value="1"/>
</dbReference>
<proteinExistence type="predicted"/>
<dbReference type="Proteomes" id="UP001208689">
    <property type="component" value="Chromosome"/>
</dbReference>
<evidence type="ECO:0000313" key="2">
    <source>
        <dbReference type="EMBL" id="UYP46654.1"/>
    </source>
</evidence>
<dbReference type="InterPro" id="IPR007003">
    <property type="entry name" value="DUF655"/>
</dbReference>
<evidence type="ECO:0000256" key="1">
    <source>
        <dbReference type="SAM" id="MobiDB-lite"/>
    </source>
</evidence>
<feature type="region of interest" description="Disordered" evidence="1">
    <location>
        <begin position="1"/>
        <end position="42"/>
    </location>
</feature>
<feature type="region of interest" description="Disordered" evidence="1">
    <location>
        <begin position="229"/>
        <end position="262"/>
    </location>
</feature>
<dbReference type="PANTHER" id="PTHR40734:SF1">
    <property type="entry name" value="DNA-BINDING PROTEIN"/>
    <property type="match status" value="1"/>
</dbReference>
<name>A0ABY6HVR9_9ARCH</name>
<dbReference type="Pfam" id="PF04919">
    <property type="entry name" value="DUF655"/>
    <property type="match status" value="1"/>
</dbReference>
<accession>A0ABY6HVR9</accession>
<evidence type="ECO:0008006" key="4">
    <source>
        <dbReference type="Google" id="ProtNLM"/>
    </source>
</evidence>
<dbReference type="Gene3D" id="1.10.150.280">
    <property type="entry name" value="AF1531-like domain"/>
    <property type="match status" value="1"/>
</dbReference>
<protein>
    <recommendedName>
        <fullName evidence="4">DUF655 domain-containing protein</fullName>
    </recommendedName>
</protein>
<keyword evidence="3" id="KW-1185">Reference proteome</keyword>
<organism evidence="2 3">
    <name type="scientific">Candidatus Lokiarchaeum ossiferum</name>
    <dbReference type="NCBI Taxonomy" id="2951803"/>
    <lineage>
        <taxon>Archaea</taxon>
        <taxon>Promethearchaeati</taxon>
        <taxon>Promethearchaeota</taxon>
        <taxon>Promethearchaeia</taxon>
        <taxon>Promethearchaeales</taxon>
        <taxon>Promethearchaeaceae</taxon>
        <taxon>Candidatus Lokiarchaeum</taxon>
    </lineage>
</organism>
<sequence length="262" mass="30491">MSDRDRRYSNRGPRSTSQRGDPRRSRSGPSRSRGGGGRGHPRVFLRNGTIVYLLDILQHGGVDKAGHSWNPICQVMEVPSFNLYEVSLNKQKIQELKLQQKIQVTGREDSPLGRPNKKLKYDQLTHASLQTIGLVLEQYVLENEERFIKFINNVGPITIKRHYLEVLPGVGKKLMNEILENRHRKLFENFEELHTRVPGFKPKEVFVKRIIEELEDEELKHYLFVKRRRPEDRSSGGTPRPRDGSRDGGRRTSRNDSLRKRY</sequence>